<keyword evidence="2" id="KW-0964">Secreted</keyword>
<keyword evidence="3 6" id="KW-0732">Signal</keyword>
<evidence type="ECO:0000256" key="2">
    <source>
        <dbReference type="ARBA" id="ARBA00022525"/>
    </source>
</evidence>
<dbReference type="FunCoup" id="A0A251TLF8">
    <property type="interactions" value="1122"/>
</dbReference>
<dbReference type="SUPFAM" id="SSF52058">
    <property type="entry name" value="L domain-like"/>
    <property type="match status" value="1"/>
</dbReference>
<dbReference type="OMA" id="FRCATVP"/>
<evidence type="ECO:0000313" key="8">
    <source>
        <dbReference type="EMBL" id="OTG11734.1"/>
    </source>
</evidence>
<evidence type="ECO:0000313" key="7">
    <source>
        <dbReference type="EMBL" id="KAF5786944.1"/>
    </source>
</evidence>
<evidence type="ECO:0000313" key="9">
    <source>
        <dbReference type="Proteomes" id="UP000215914"/>
    </source>
</evidence>
<evidence type="ECO:0000256" key="5">
    <source>
        <dbReference type="SAM" id="MobiDB-lite"/>
    </source>
</evidence>
<protein>
    <submittedName>
        <fullName evidence="7">Leucine-rich repeat domain superfamily</fullName>
    </submittedName>
    <submittedName>
        <fullName evidence="8">Putative leucine-rich repeat domain, L domain-like protein</fullName>
    </submittedName>
</protein>
<dbReference type="EMBL" id="CM007899">
    <property type="protein sequence ID" value="OTG11734.1"/>
    <property type="molecule type" value="Genomic_DNA"/>
</dbReference>
<keyword evidence="9" id="KW-1185">Reference proteome</keyword>
<reference evidence="7 9" key="1">
    <citation type="journal article" date="2017" name="Nature">
        <title>The sunflower genome provides insights into oil metabolism, flowering and Asterid evolution.</title>
        <authorList>
            <person name="Badouin H."/>
            <person name="Gouzy J."/>
            <person name="Grassa C.J."/>
            <person name="Murat F."/>
            <person name="Staton S.E."/>
            <person name="Cottret L."/>
            <person name="Lelandais-Briere C."/>
            <person name="Owens G.L."/>
            <person name="Carrere S."/>
            <person name="Mayjonade B."/>
            <person name="Legrand L."/>
            <person name="Gill N."/>
            <person name="Kane N.C."/>
            <person name="Bowers J.E."/>
            <person name="Hubner S."/>
            <person name="Bellec A."/>
            <person name="Berard A."/>
            <person name="Berges H."/>
            <person name="Blanchet N."/>
            <person name="Boniface M.C."/>
            <person name="Brunel D."/>
            <person name="Catrice O."/>
            <person name="Chaidir N."/>
            <person name="Claudel C."/>
            <person name="Donnadieu C."/>
            <person name="Faraut T."/>
            <person name="Fievet G."/>
            <person name="Helmstetter N."/>
            <person name="King M."/>
            <person name="Knapp S.J."/>
            <person name="Lai Z."/>
            <person name="Le Paslier M.C."/>
            <person name="Lippi Y."/>
            <person name="Lorenzon L."/>
            <person name="Mandel J.R."/>
            <person name="Marage G."/>
            <person name="Marchand G."/>
            <person name="Marquand E."/>
            <person name="Bret-Mestries E."/>
            <person name="Morien E."/>
            <person name="Nambeesan S."/>
            <person name="Nguyen T."/>
            <person name="Pegot-Espagnet P."/>
            <person name="Pouilly N."/>
            <person name="Raftis F."/>
            <person name="Sallet E."/>
            <person name="Schiex T."/>
            <person name="Thomas J."/>
            <person name="Vandecasteele C."/>
            <person name="Vares D."/>
            <person name="Vear F."/>
            <person name="Vautrin S."/>
            <person name="Crespi M."/>
            <person name="Mangin B."/>
            <person name="Burke J.M."/>
            <person name="Salse J."/>
            <person name="Munos S."/>
            <person name="Vincourt P."/>
            <person name="Rieseberg L.H."/>
            <person name="Langlade N.B."/>
        </authorList>
    </citation>
    <scope>NUCLEOTIDE SEQUENCE [LARGE SCALE GENOMIC DNA]</scope>
    <source>
        <strain evidence="9">cv. SF193</strain>
        <tissue evidence="7">Leaves</tissue>
    </source>
</reference>
<sequence>MTRLNTFSLFIFICITHFFTGNGEQVSHRETLEIVIGGGGALPSPPPEDECCPPPLPPPCPPPPPPPCPEPMPPPPPPPSPPPPPPPSPPPPQPPSPPPPPPPSPPPPSPPPPPPPSPPPPKKPRSPPRNPPPRNPPPRKPPPSDGFESQRLKLVYPVIREFKKLIVDDPLGITNTWKGKKICRDYKGFKCDIRPDIKKLALAGVKFNNFNFGGPNLTLTRFLSRLPDLVFFHANSNNFTGSIPTNLDKLKYFYELDLSNNKFSGKFPNEVLKANKLLFLDLRFNAFEGTVNPEVFNLNLDLLFINNNNFIQTLPNNLGKTTALYLTLANNKFVGGIPPSIGQASNTLLEVLFLNNQLTGCLPYQIGLLKKATVFDVGFNMLHGPIPHSFQCLEKMELLNLAGNKFNGVVPEEVCSLPNLSNFTLSYNYFTQVGPQCRKLIKKGVLDVRMNCILDLRNQRTAAECASFFTKPHSCPNERSLNYVPCKGGLSGAQIMSSDIQSPASAPELAQAPRRGTYGALSPH</sequence>
<feature type="signal peptide" evidence="6">
    <location>
        <begin position="1"/>
        <end position="23"/>
    </location>
</feature>
<keyword evidence="4" id="KW-0677">Repeat</keyword>
<dbReference type="Pfam" id="PF00560">
    <property type="entry name" value="LRR_1"/>
    <property type="match status" value="2"/>
</dbReference>
<dbReference type="InterPro" id="IPR032675">
    <property type="entry name" value="LRR_dom_sf"/>
</dbReference>
<name>A0A251TLF8_HELAN</name>
<organism evidence="8 9">
    <name type="scientific">Helianthus annuus</name>
    <name type="common">Common sunflower</name>
    <dbReference type="NCBI Taxonomy" id="4232"/>
    <lineage>
        <taxon>Eukaryota</taxon>
        <taxon>Viridiplantae</taxon>
        <taxon>Streptophyta</taxon>
        <taxon>Embryophyta</taxon>
        <taxon>Tracheophyta</taxon>
        <taxon>Spermatophyta</taxon>
        <taxon>Magnoliopsida</taxon>
        <taxon>eudicotyledons</taxon>
        <taxon>Gunneridae</taxon>
        <taxon>Pentapetalae</taxon>
        <taxon>asterids</taxon>
        <taxon>campanulids</taxon>
        <taxon>Asterales</taxon>
        <taxon>Asteraceae</taxon>
        <taxon>Asteroideae</taxon>
        <taxon>Heliantheae alliance</taxon>
        <taxon>Heliantheae</taxon>
        <taxon>Helianthus</taxon>
    </lineage>
</organism>
<accession>A0A251TLF8</accession>
<dbReference type="Proteomes" id="UP000215914">
    <property type="component" value="Chromosome 10"/>
</dbReference>
<dbReference type="EMBL" id="MNCJ02000325">
    <property type="protein sequence ID" value="KAF5786944.1"/>
    <property type="molecule type" value="Genomic_DNA"/>
</dbReference>
<dbReference type="InterPro" id="IPR051582">
    <property type="entry name" value="LRR_extensin-like_regulator"/>
</dbReference>
<feature type="compositionally biased region" description="Pro residues" evidence="5">
    <location>
        <begin position="52"/>
        <end position="144"/>
    </location>
</feature>
<dbReference type="STRING" id="4232.A0A251TLF8"/>
<comment type="subcellular location">
    <subcellularLocation>
        <location evidence="1">Secreted</location>
    </subcellularLocation>
</comment>
<dbReference type="PRINTS" id="PR01217">
    <property type="entry name" value="PRICHEXTENSN"/>
</dbReference>
<dbReference type="OrthoDB" id="676979at2759"/>
<dbReference type="PANTHER" id="PTHR32093:SF131">
    <property type="entry name" value="LEUCINE-RICH REPEAT-CONTAINING N-TERMINAL PLANT-TYPE DOMAIN-CONTAINING PROTEIN"/>
    <property type="match status" value="1"/>
</dbReference>
<gene>
    <name evidence="8" type="ORF">HannXRQ_Chr10g0302051</name>
    <name evidence="7" type="ORF">HanXRQr2_Chr10g0447211</name>
</gene>
<evidence type="ECO:0000256" key="1">
    <source>
        <dbReference type="ARBA" id="ARBA00004613"/>
    </source>
</evidence>
<dbReference type="InterPro" id="IPR001611">
    <property type="entry name" value="Leu-rich_rpt"/>
</dbReference>
<evidence type="ECO:0000256" key="4">
    <source>
        <dbReference type="ARBA" id="ARBA00022737"/>
    </source>
</evidence>
<dbReference type="InParanoid" id="A0A251TLF8"/>
<reference evidence="7" key="3">
    <citation type="submission" date="2020-06" db="EMBL/GenBank/DDBJ databases">
        <title>Helianthus annuus Genome sequencing and assembly Release 2.</title>
        <authorList>
            <person name="Gouzy J."/>
            <person name="Langlade N."/>
            <person name="Munos S."/>
        </authorList>
    </citation>
    <scope>NUCLEOTIDE SEQUENCE</scope>
    <source>
        <tissue evidence="7">Leaves</tissue>
    </source>
</reference>
<proteinExistence type="predicted"/>
<dbReference type="Gramene" id="mRNA:HanXRQr2_Chr10g0447211">
    <property type="protein sequence ID" value="CDS:HanXRQr2_Chr10g0447211.1"/>
    <property type="gene ID" value="HanXRQr2_Chr10g0447211"/>
</dbReference>
<evidence type="ECO:0000256" key="3">
    <source>
        <dbReference type="ARBA" id="ARBA00022729"/>
    </source>
</evidence>
<dbReference type="PANTHER" id="PTHR32093">
    <property type="entry name" value="LEUCINE-RICH REPEAT EXTENSIN-LIKE PROTEIN 3-RELATED"/>
    <property type="match status" value="1"/>
</dbReference>
<feature type="chain" id="PRO_5012309873" evidence="6">
    <location>
        <begin position="24"/>
        <end position="524"/>
    </location>
</feature>
<feature type="region of interest" description="Disordered" evidence="5">
    <location>
        <begin position="504"/>
        <end position="524"/>
    </location>
</feature>
<dbReference type="Gene3D" id="3.80.10.10">
    <property type="entry name" value="Ribonuclease Inhibitor"/>
    <property type="match status" value="2"/>
</dbReference>
<evidence type="ECO:0000256" key="6">
    <source>
        <dbReference type="SAM" id="SignalP"/>
    </source>
</evidence>
<dbReference type="GO" id="GO:0005576">
    <property type="term" value="C:extracellular region"/>
    <property type="evidence" value="ECO:0007669"/>
    <property type="project" value="UniProtKB-SubCell"/>
</dbReference>
<dbReference type="AlphaFoldDB" id="A0A251TLF8"/>
<reference evidence="8" key="2">
    <citation type="submission" date="2017-02" db="EMBL/GenBank/DDBJ databases">
        <title>Sunflower complete genome.</title>
        <authorList>
            <person name="Langlade N."/>
            <person name="Munos S."/>
        </authorList>
    </citation>
    <scope>NUCLEOTIDE SEQUENCE [LARGE SCALE GENOMIC DNA]</scope>
    <source>
        <tissue evidence="8">Leaves</tissue>
    </source>
</reference>
<feature type="region of interest" description="Disordered" evidence="5">
    <location>
        <begin position="37"/>
        <end position="149"/>
    </location>
</feature>